<keyword evidence="7" id="KW-1185">Reference proteome</keyword>
<evidence type="ECO:0000256" key="1">
    <source>
        <dbReference type="ARBA" id="ARBA00001974"/>
    </source>
</evidence>
<comment type="cofactor">
    <cofactor evidence="1">
        <name>FAD</name>
        <dbReference type="ChEBI" id="CHEBI:57692"/>
    </cofactor>
</comment>
<dbReference type="InterPro" id="IPR016156">
    <property type="entry name" value="FAD/NAD-linked_Rdtase_dimer_sf"/>
</dbReference>
<evidence type="ECO:0000256" key="3">
    <source>
        <dbReference type="ARBA" id="ARBA00022827"/>
    </source>
</evidence>
<dbReference type="Gene3D" id="3.30.390.30">
    <property type="match status" value="1"/>
</dbReference>
<comment type="caution">
    <text evidence="6">The sequence shown here is derived from an EMBL/GenBank/DDBJ whole genome shotgun (WGS) entry which is preliminary data.</text>
</comment>
<proteinExistence type="predicted"/>
<feature type="domain" description="FAD/NAD(P)-binding" evidence="4">
    <location>
        <begin position="3"/>
        <end position="292"/>
    </location>
</feature>
<evidence type="ECO:0000313" key="7">
    <source>
        <dbReference type="Proteomes" id="UP001205748"/>
    </source>
</evidence>
<accession>A0AAE3L077</accession>
<dbReference type="PANTHER" id="PTHR43429:SF3">
    <property type="entry name" value="NITRITE REDUCTASE [NAD(P)H]"/>
    <property type="match status" value="1"/>
</dbReference>
<dbReference type="Pfam" id="PF07992">
    <property type="entry name" value="Pyr_redox_2"/>
    <property type="match status" value="1"/>
</dbReference>
<gene>
    <name evidence="6" type="ORF">NSA47_12870</name>
</gene>
<sequence length="400" mass="45106">MGIVIIGNGIAGLSAAEEIRKGNSEISIDIITDEKYHTYYRTQLSHYLGKDFKREDVYVHPEKWYEDKNIQVHLKEKVKRIDKVEKEVYLNSGKSLKYTKLLLANGAHSFMPSVEGSDKEGVFVLRDLDDVQAIQQYVKNLKEGIVVGGGLLGLEAASSLQRLGLKITVIEFFPRLLPRQLDEEGSEIIKKIVQDQGIDLMLGVQVEKLLGEKRVEGFKIKDGEIEETSFVLFSAGVRSNIQLAQELQLEVDRAIIVDQYMQTSERDIYAAGDVCEFNKMNFSIWPIAIEQGKIAGKNMLKNKETYQAITPSNMLNIMGNSIFSIGDIGEGEGEYSTLKYKDSKKDVYKKIFFKDNKVVGAILINDVTMAGKLKKLLKSEKDYSELLGKNLSDDEKIQQL</sequence>
<dbReference type="RefSeq" id="WP_257532622.1">
    <property type="nucleotide sequence ID" value="NZ_JANKAS010000015.1"/>
</dbReference>
<evidence type="ECO:0000259" key="4">
    <source>
        <dbReference type="Pfam" id="PF07992"/>
    </source>
</evidence>
<dbReference type="SUPFAM" id="SSF51905">
    <property type="entry name" value="FAD/NAD(P)-binding domain"/>
    <property type="match status" value="2"/>
</dbReference>
<dbReference type="InterPro" id="IPR050260">
    <property type="entry name" value="FAD-bd_OxRdtase"/>
</dbReference>
<evidence type="ECO:0000256" key="2">
    <source>
        <dbReference type="ARBA" id="ARBA00022630"/>
    </source>
</evidence>
<reference evidence="6" key="1">
    <citation type="submission" date="2022-07" db="EMBL/GenBank/DDBJ databases">
        <title>Enhanced cultured diversity of the mouse gut microbiota enables custom-made synthetic communities.</title>
        <authorList>
            <person name="Afrizal A."/>
        </authorList>
    </citation>
    <scope>NUCLEOTIDE SEQUENCE</scope>
    <source>
        <strain evidence="6">DSM 28593</strain>
    </source>
</reference>
<evidence type="ECO:0000259" key="5">
    <source>
        <dbReference type="Pfam" id="PF18267"/>
    </source>
</evidence>
<dbReference type="InterPro" id="IPR023753">
    <property type="entry name" value="FAD/NAD-binding_dom"/>
</dbReference>
<dbReference type="GO" id="GO:0016491">
    <property type="term" value="F:oxidoreductase activity"/>
    <property type="evidence" value="ECO:0007669"/>
    <property type="project" value="InterPro"/>
</dbReference>
<name>A0AAE3L077_9FIRM</name>
<protein>
    <submittedName>
        <fullName evidence="6">FAD-dependent oxidoreductase</fullName>
    </submittedName>
</protein>
<keyword evidence="2" id="KW-0285">Flavoprotein</keyword>
<feature type="domain" description="NADH-rubredoxin oxidoreductase C-terminal" evidence="5">
    <location>
        <begin position="311"/>
        <end position="380"/>
    </location>
</feature>
<dbReference type="Proteomes" id="UP001205748">
    <property type="component" value="Unassembled WGS sequence"/>
</dbReference>
<dbReference type="PRINTS" id="PR00411">
    <property type="entry name" value="PNDRDTASEI"/>
</dbReference>
<dbReference type="InterPro" id="IPR036188">
    <property type="entry name" value="FAD/NAD-bd_sf"/>
</dbReference>
<dbReference type="EMBL" id="JANKAS010000015">
    <property type="protein sequence ID" value="MCR1899866.1"/>
    <property type="molecule type" value="Genomic_DNA"/>
</dbReference>
<evidence type="ECO:0000313" key="6">
    <source>
        <dbReference type="EMBL" id="MCR1899866.1"/>
    </source>
</evidence>
<dbReference type="Gene3D" id="3.50.50.60">
    <property type="entry name" value="FAD/NAD(P)-binding domain"/>
    <property type="match status" value="2"/>
</dbReference>
<keyword evidence="3" id="KW-0274">FAD</keyword>
<organism evidence="6 7">
    <name type="scientific">Irregularibacter muris</name>
    <dbReference type="NCBI Taxonomy" id="1796619"/>
    <lineage>
        <taxon>Bacteria</taxon>
        <taxon>Bacillati</taxon>
        <taxon>Bacillota</taxon>
        <taxon>Clostridia</taxon>
        <taxon>Eubacteriales</taxon>
        <taxon>Eubacteriaceae</taxon>
        <taxon>Irregularibacter</taxon>
    </lineage>
</organism>
<dbReference type="InterPro" id="IPR041575">
    <property type="entry name" value="Rubredoxin_C"/>
</dbReference>
<dbReference type="AlphaFoldDB" id="A0AAE3L077"/>
<dbReference type="PRINTS" id="PR00368">
    <property type="entry name" value="FADPNR"/>
</dbReference>
<dbReference type="Pfam" id="PF18267">
    <property type="entry name" value="Rubredoxin_C"/>
    <property type="match status" value="1"/>
</dbReference>
<dbReference type="PANTHER" id="PTHR43429">
    <property type="entry name" value="PYRIDINE NUCLEOTIDE-DISULFIDE OXIDOREDUCTASE DOMAIN-CONTAINING"/>
    <property type="match status" value="1"/>
</dbReference>